<keyword evidence="1" id="KW-0732">Signal</keyword>
<dbReference type="AlphaFoldDB" id="A0A7J7K337"/>
<reference evidence="2" key="1">
    <citation type="submission" date="2020-06" db="EMBL/GenBank/DDBJ databases">
        <title>Draft genome of Bugula neritina, a colonial animal packing powerful symbionts and potential medicines.</title>
        <authorList>
            <person name="Rayko M."/>
        </authorList>
    </citation>
    <scope>NUCLEOTIDE SEQUENCE [LARGE SCALE GENOMIC DNA]</scope>
    <source>
        <strain evidence="2">Kwan_BN1</strain>
    </source>
</reference>
<keyword evidence="3" id="KW-1185">Reference proteome</keyword>
<sequence>MNLTRISCCAGILSLILFASLASSAIIPNRDSEIFNSQATLNRETKPCQDICSQGEEVLRTCVQCLVENMKRSDYGSYENMWKQLTGKPSRRKSPDRYIHFG</sequence>
<feature type="chain" id="PRO_5029777409" evidence="1">
    <location>
        <begin position="25"/>
        <end position="102"/>
    </location>
</feature>
<name>A0A7J7K337_BUGNE</name>
<dbReference type="EMBL" id="VXIV02001458">
    <property type="protein sequence ID" value="KAF6033042.1"/>
    <property type="molecule type" value="Genomic_DNA"/>
</dbReference>
<evidence type="ECO:0000313" key="3">
    <source>
        <dbReference type="Proteomes" id="UP000593567"/>
    </source>
</evidence>
<organism evidence="2 3">
    <name type="scientific">Bugula neritina</name>
    <name type="common">Brown bryozoan</name>
    <name type="synonym">Sertularia neritina</name>
    <dbReference type="NCBI Taxonomy" id="10212"/>
    <lineage>
        <taxon>Eukaryota</taxon>
        <taxon>Metazoa</taxon>
        <taxon>Spiralia</taxon>
        <taxon>Lophotrochozoa</taxon>
        <taxon>Bryozoa</taxon>
        <taxon>Gymnolaemata</taxon>
        <taxon>Cheilostomatida</taxon>
        <taxon>Flustrina</taxon>
        <taxon>Buguloidea</taxon>
        <taxon>Bugulidae</taxon>
        <taxon>Bugula</taxon>
    </lineage>
</organism>
<feature type="signal peptide" evidence="1">
    <location>
        <begin position="1"/>
        <end position="24"/>
    </location>
</feature>
<dbReference type="Proteomes" id="UP000593567">
    <property type="component" value="Unassembled WGS sequence"/>
</dbReference>
<accession>A0A7J7K337</accession>
<comment type="caution">
    <text evidence="2">The sequence shown here is derived from an EMBL/GenBank/DDBJ whole genome shotgun (WGS) entry which is preliminary data.</text>
</comment>
<evidence type="ECO:0000256" key="1">
    <source>
        <dbReference type="SAM" id="SignalP"/>
    </source>
</evidence>
<evidence type="ECO:0000313" key="2">
    <source>
        <dbReference type="EMBL" id="KAF6033042.1"/>
    </source>
</evidence>
<protein>
    <submittedName>
        <fullName evidence="2">Uncharacterized protein</fullName>
    </submittedName>
</protein>
<gene>
    <name evidence="2" type="ORF">EB796_008623</name>
</gene>
<proteinExistence type="predicted"/>